<comment type="caution">
    <text evidence="2">The sequence shown here is derived from an EMBL/GenBank/DDBJ whole genome shotgun (WGS) entry which is preliminary data.</text>
</comment>
<evidence type="ECO:0000313" key="3">
    <source>
        <dbReference type="Proteomes" id="UP000521227"/>
    </source>
</evidence>
<dbReference type="Proteomes" id="UP000521227">
    <property type="component" value="Unassembled WGS sequence"/>
</dbReference>
<feature type="coiled-coil region" evidence="1">
    <location>
        <begin position="274"/>
        <end position="332"/>
    </location>
</feature>
<dbReference type="RefSeq" id="WP_184086370.1">
    <property type="nucleotide sequence ID" value="NZ_JACHIJ010000004.1"/>
</dbReference>
<keyword evidence="1" id="KW-0175">Coiled coil</keyword>
<evidence type="ECO:0008006" key="4">
    <source>
        <dbReference type="Google" id="ProtNLM"/>
    </source>
</evidence>
<proteinExistence type="predicted"/>
<accession>A0A840N1X1</accession>
<dbReference type="AlphaFoldDB" id="A0A840N1X1"/>
<evidence type="ECO:0000313" key="2">
    <source>
        <dbReference type="EMBL" id="MBB5053060.1"/>
    </source>
</evidence>
<dbReference type="EMBL" id="JACHIJ010000004">
    <property type="protein sequence ID" value="MBB5053060.1"/>
    <property type="molecule type" value="Genomic_DNA"/>
</dbReference>
<reference evidence="2 3" key="1">
    <citation type="submission" date="2020-08" db="EMBL/GenBank/DDBJ databases">
        <title>Genomic Encyclopedia of Type Strains, Phase IV (KMG-IV): sequencing the most valuable type-strain genomes for metagenomic binning, comparative biology and taxonomic classification.</title>
        <authorList>
            <person name="Goeker M."/>
        </authorList>
    </citation>
    <scope>NUCLEOTIDE SEQUENCE [LARGE SCALE GENOMIC DNA]</scope>
    <source>
        <strain evidence="2 3">DSM 17498</strain>
    </source>
</reference>
<name>A0A840N1X1_9BRAD</name>
<gene>
    <name evidence="2" type="ORF">HNQ36_003051</name>
</gene>
<evidence type="ECO:0000256" key="1">
    <source>
        <dbReference type="SAM" id="Coils"/>
    </source>
</evidence>
<sequence>MSEEVVTSLVIDADTSGADRYSQAMDGAAQASTNVLKSIATAGLGIGAALGSLRVFIDQIGGINKQFLEVGEGARNASMSIREFQETLYAAKTRGLSDKDFVSGLDKIGADIIAASRGITDFGKLFEANGVSIRNANGELKTTKEALGDIANLMKNAGNPQVEQAIAKIVGLSKDWIPFLRDGTDEIERTKAAAANLGIIVDNDVIAKATDFDRQWKAAVAAWDLQFKASLAEVLPLLIQAAGYAKTILDAAGKAASFVQSSVVPIEDQSVENIEKQIKAVEALRGKMTDLKEAQDALTWATTQAVNEFSLLERARLANQNLKNEIQLRNQKSMLLGDDQADMQAADDMLEKLKLLVFWKKQLVDLPSVDGINPAAFGDRQTKLPVDDTKSNAFDRSIEQVTKHTARMQADTAAVGLGVGTQAEFRAQAQLTAAALASGAKDTEELRDKISGLAKTAGEAATALEKAKFASQIEFDRGTAFLSPTDLRIAQQLKGIYGNDIPTALASTEAAALRANEVLRQLNDVGRDTVKGFVSDFSNSIRNGASAWDAFQSAGLNALNKIADKLTSMAIDNLWGSAFGGSGSGGILGLLGLGGGSGASSGFAMSSGLGAGTGGLSFPMFAEGTNFAPGGPAIVGEKGIEIVNLPRGSSVTPNNQLSKLLGANDNAPISIVYAPTIHAPNSDPKAIAQLASVVAKDKRDFERNVTGVMAKYRSNTPGSNR</sequence>
<protein>
    <recommendedName>
        <fullName evidence="4">Bacteriophage tail tape measure C-terminal domain-containing protein</fullName>
    </recommendedName>
</protein>
<organism evidence="2 3">
    <name type="scientific">Afipia massiliensis</name>
    <dbReference type="NCBI Taxonomy" id="211460"/>
    <lineage>
        <taxon>Bacteria</taxon>
        <taxon>Pseudomonadati</taxon>
        <taxon>Pseudomonadota</taxon>
        <taxon>Alphaproteobacteria</taxon>
        <taxon>Hyphomicrobiales</taxon>
        <taxon>Nitrobacteraceae</taxon>
        <taxon>Afipia</taxon>
    </lineage>
</organism>